<dbReference type="EMBL" id="QPKB01000001">
    <property type="protein sequence ID" value="RWR73721.1"/>
    <property type="molecule type" value="Genomic_DNA"/>
</dbReference>
<dbReference type="Proteomes" id="UP000283530">
    <property type="component" value="Unassembled WGS sequence"/>
</dbReference>
<dbReference type="Pfam" id="PF06101">
    <property type="entry name" value="Vps62"/>
    <property type="match status" value="1"/>
</dbReference>
<reference evidence="2 3" key="1">
    <citation type="journal article" date="2019" name="Nat. Plants">
        <title>Stout camphor tree genome fills gaps in understanding of flowering plant genome evolution.</title>
        <authorList>
            <person name="Chaw S.M."/>
            <person name="Liu Y.C."/>
            <person name="Wu Y.W."/>
            <person name="Wang H.Y."/>
            <person name="Lin C.I."/>
            <person name="Wu C.S."/>
            <person name="Ke H.M."/>
            <person name="Chang L.Y."/>
            <person name="Hsu C.Y."/>
            <person name="Yang H.T."/>
            <person name="Sudianto E."/>
            <person name="Hsu M.H."/>
            <person name="Wu K.P."/>
            <person name="Wang L.N."/>
            <person name="Leebens-Mack J.H."/>
            <person name="Tsai I.J."/>
        </authorList>
    </citation>
    <scope>NUCLEOTIDE SEQUENCE [LARGE SCALE GENOMIC DNA]</scope>
    <source>
        <strain evidence="3">cv. Chaw 1501</strain>
        <tissue evidence="2">Young leaves</tissue>
    </source>
</reference>
<evidence type="ECO:0000313" key="2">
    <source>
        <dbReference type="EMBL" id="RWR73721.1"/>
    </source>
</evidence>
<dbReference type="STRING" id="337451.A0A443N5C8"/>
<dbReference type="PANTHER" id="PTHR48152">
    <property type="entry name" value="F1C9.34 PROTEIN"/>
    <property type="match status" value="1"/>
</dbReference>
<protein>
    <submittedName>
        <fullName evidence="2">Vacuolar protein sorting-associated protein 62</fullName>
    </submittedName>
</protein>
<gene>
    <name evidence="2" type="ORF">CKAN_00202300</name>
</gene>
<evidence type="ECO:0000313" key="3">
    <source>
        <dbReference type="Proteomes" id="UP000283530"/>
    </source>
</evidence>
<dbReference type="OrthoDB" id="188042at2759"/>
<dbReference type="InterPro" id="IPR009291">
    <property type="entry name" value="Vps62"/>
</dbReference>
<evidence type="ECO:0000256" key="1">
    <source>
        <dbReference type="SAM" id="MobiDB-lite"/>
    </source>
</evidence>
<proteinExistence type="predicted"/>
<dbReference type="PANTHER" id="PTHR48152:SF3">
    <property type="entry name" value="DUF946 FAMILY PROTEIN (DUF946)"/>
    <property type="match status" value="1"/>
</dbReference>
<feature type="region of interest" description="Disordered" evidence="1">
    <location>
        <begin position="533"/>
        <end position="553"/>
    </location>
</feature>
<name>A0A443N5C8_9MAGN</name>
<keyword evidence="3" id="KW-1185">Reference proteome</keyword>
<organism evidence="2 3">
    <name type="scientific">Cinnamomum micranthum f. kanehirae</name>
    <dbReference type="NCBI Taxonomy" id="337451"/>
    <lineage>
        <taxon>Eukaryota</taxon>
        <taxon>Viridiplantae</taxon>
        <taxon>Streptophyta</taxon>
        <taxon>Embryophyta</taxon>
        <taxon>Tracheophyta</taxon>
        <taxon>Spermatophyta</taxon>
        <taxon>Magnoliopsida</taxon>
        <taxon>Magnoliidae</taxon>
        <taxon>Laurales</taxon>
        <taxon>Lauraceae</taxon>
        <taxon>Cinnamomum</taxon>
    </lineage>
</organism>
<accession>A0A443N5C8</accession>
<comment type="caution">
    <text evidence="2">The sequence shown here is derived from an EMBL/GenBank/DDBJ whole genome shotgun (WGS) entry which is preliminary data.</text>
</comment>
<dbReference type="AlphaFoldDB" id="A0A443N5C8"/>
<sequence length="553" mass="59771">MGNCIALPAPATSFTKKRGPLPIETIFKLPSPLPSWPSGEGFALGSIDLGGLEVRQVSTFTEVWATLEGGQDNLGATFFKPSQIPEGFFMLGCYCQPNNKPLFGWVLVAKGDVDGDIGGGMLRKPVDFTLVWSSKSLKIKQDGNGYIWSPTPPQGFVAVGHMVTSSPEKPSVDEIRCVRADLADTCENDTLIWGSTGFNVYSSRPTSRGTQALGVGAGTFIAEVNGVPSPLACLKNKDSNLSCMPNLAQIQALMQAFAPWIYFHPNDAYLSSSVTWFFNNGALLYKQGDPTPTPIDPTGSNLPQGGSNDGAYWLDLPRDDGAKERVKKGDLQNSACYLQVKPILGASFTDIDIWVFYPFNGAAKAKIALVNLSLGRIGEHVGDWEHITLRISNFNGELWKVYFSEHSSGIWVNASELEFQGGNKPVAYSSLHGHAFYPKPGLVLQGSTTLGIGIRNATAKGKLSMDTGMSFQLIAAEHLGSIVVEPPWLNYARGWGPKIDYNIGQEIDKVAKVLPGKLKSALKDVVKGLPKEVLGEEGPTGPKMKRNWEGDEV</sequence>